<gene>
    <name evidence="1" type="ORF">H2198_002502</name>
</gene>
<organism evidence="1 2">
    <name type="scientific">Neophaeococcomyces mojaviensis</name>
    <dbReference type="NCBI Taxonomy" id="3383035"/>
    <lineage>
        <taxon>Eukaryota</taxon>
        <taxon>Fungi</taxon>
        <taxon>Dikarya</taxon>
        <taxon>Ascomycota</taxon>
        <taxon>Pezizomycotina</taxon>
        <taxon>Eurotiomycetes</taxon>
        <taxon>Chaetothyriomycetidae</taxon>
        <taxon>Chaetothyriales</taxon>
        <taxon>Chaetothyriales incertae sedis</taxon>
        <taxon>Neophaeococcomyces</taxon>
    </lineage>
</organism>
<evidence type="ECO:0000313" key="1">
    <source>
        <dbReference type="EMBL" id="KAJ9660565.1"/>
    </source>
</evidence>
<comment type="caution">
    <text evidence="1">The sequence shown here is derived from an EMBL/GenBank/DDBJ whole genome shotgun (WGS) entry which is preliminary data.</text>
</comment>
<proteinExistence type="predicted"/>
<protein>
    <submittedName>
        <fullName evidence="1">Uncharacterized protein</fullName>
    </submittedName>
</protein>
<reference evidence="1" key="1">
    <citation type="submission" date="2022-10" db="EMBL/GenBank/DDBJ databases">
        <title>Culturing micro-colonial fungi from biological soil crusts in the Mojave desert and describing Neophaeococcomyces mojavensis, and introducing the new genera and species Taxawa tesnikishii.</title>
        <authorList>
            <person name="Kurbessoian T."/>
            <person name="Stajich J.E."/>
        </authorList>
    </citation>
    <scope>NUCLEOTIDE SEQUENCE</scope>
    <source>
        <strain evidence="1">JES_112</strain>
    </source>
</reference>
<dbReference type="Proteomes" id="UP001172386">
    <property type="component" value="Unassembled WGS sequence"/>
</dbReference>
<sequence length="291" mass="31379">MGSLAQSKDLDPRSFTKLYINGEFVKSSSDRTLTVRNPKNNTVVADGIPIANEADVDLAVKHAEEAFWGSWSKFTAMQRMECLHKLAAIMEEKLIPVLTLDSLTSGNPVSIIPTREKNYIKNCILYYSGWTDKQKGDYFPADDGFVKLVRHEPLGVCAAVNPFNASVATFILKAAPCLATGNVLIVKPSEKTPLGSLAMGPLFEQAGFPPGVVQILTGDGSTGALLAKHMRIRKISFTGSIPTGKAIQQAAATSNLKRVTLELGGKSPAIIFDDADLENALTWTTNAILAR</sequence>
<name>A0ACC3AF61_9EURO</name>
<keyword evidence="2" id="KW-1185">Reference proteome</keyword>
<dbReference type="EMBL" id="JAPDRQ010000030">
    <property type="protein sequence ID" value="KAJ9660565.1"/>
    <property type="molecule type" value="Genomic_DNA"/>
</dbReference>
<evidence type="ECO:0000313" key="2">
    <source>
        <dbReference type="Proteomes" id="UP001172386"/>
    </source>
</evidence>
<accession>A0ACC3AF61</accession>